<dbReference type="EMBL" id="AUZZ01002272">
    <property type="protein sequence ID" value="EQD60993.1"/>
    <property type="molecule type" value="Genomic_DNA"/>
</dbReference>
<gene>
    <name evidence="1" type="ORF">B2A_03395</name>
</gene>
<comment type="caution">
    <text evidence="1">The sequence shown here is derived from an EMBL/GenBank/DDBJ whole genome shotgun (WGS) entry which is preliminary data.</text>
</comment>
<reference evidence="1" key="1">
    <citation type="submission" date="2013-08" db="EMBL/GenBank/DDBJ databases">
        <authorList>
            <person name="Mendez C."/>
            <person name="Richter M."/>
            <person name="Ferrer M."/>
            <person name="Sanchez J."/>
        </authorList>
    </citation>
    <scope>NUCLEOTIDE SEQUENCE</scope>
</reference>
<reference evidence="1" key="2">
    <citation type="journal article" date="2014" name="ISME J.">
        <title>Microbial stratification in low pH oxic and suboxic macroscopic growths along an acid mine drainage.</title>
        <authorList>
            <person name="Mendez-Garcia C."/>
            <person name="Mesa V."/>
            <person name="Sprenger R.R."/>
            <person name="Richter M."/>
            <person name="Diez M.S."/>
            <person name="Solano J."/>
            <person name="Bargiela R."/>
            <person name="Golyshina O.V."/>
            <person name="Manteca A."/>
            <person name="Ramos J.L."/>
            <person name="Gallego J.R."/>
            <person name="Llorente I."/>
            <person name="Martins Dos Santos V.A."/>
            <person name="Jensen O.N."/>
            <person name="Pelaez A.I."/>
            <person name="Sanchez J."/>
            <person name="Ferrer M."/>
        </authorList>
    </citation>
    <scope>NUCLEOTIDE SEQUENCE</scope>
</reference>
<protein>
    <submittedName>
        <fullName evidence="1">Periplasmic murein peptide-binding protein MppA</fullName>
    </submittedName>
</protein>
<dbReference type="AlphaFoldDB" id="T1AX82"/>
<dbReference type="Gene3D" id="3.40.190.10">
    <property type="entry name" value="Periplasmic binding protein-like II"/>
    <property type="match status" value="1"/>
</dbReference>
<dbReference type="Gene3D" id="3.10.105.10">
    <property type="entry name" value="Dipeptide-binding Protein, Domain 3"/>
    <property type="match status" value="1"/>
</dbReference>
<name>T1AX82_9ZZZZ</name>
<dbReference type="SUPFAM" id="SSF53850">
    <property type="entry name" value="Periplasmic binding protein-like II"/>
    <property type="match status" value="1"/>
</dbReference>
<proteinExistence type="predicted"/>
<evidence type="ECO:0000313" key="1">
    <source>
        <dbReference type="EMBL" id="EQD60993.1"/>
    </source>
</evidence>
<feature type="non-terminal residue" evidence="1">
    <location>
        <position position="1"/>
    </location>
</feature>
<accession>T1AX82</accession>
<sequence length="78" mass="9023">DNPAYEQPLVQAQHSAAGPARMALFERAERALGARMPYIPLYFYTADSLVKPWVRGWYPNLMDLHPARYITILQHTEH</sequence>
<organism evidence="1">
    <name type="scientific">mine drainage metagenome</name>
    <dbReference type="NCBI Taxonomy" id="410659"/>
    <lineage>
        <taxon>unclassified sequences</taxon>
        <taxon>metagenomes</taxon>
        <taxon>ecological metagenomes</taxon>
    </lineage>
</organism>